<proteinExistence type="predicted"/>
<dbReference type="EMBL" id="CP044543">
    <property type="protein sequence ID" value="QFI76804.1"/>
    <property type="molecule type" value="Genomic_DNA"/>
</dbReference>
<dbReference type="KEGG" id="bbet:F8237_33025"/>
<dbReference type="AlphaFoldDB" id="A0A5P6PG11"/>
<name>A0A5P6PG11_9BRAD</name>
<dbReference type="RefSeq" id="WP_028136429.1">
    <property type="nucleotide sequence ID" value="NZ_CP044543.1"/>
</dbReference>
<dbReference type="Proteomes" id="UP000325641">
    <property type="component" value="Chromosome"/>
</dbReference>
<gene>
    <name evidence="1" type="ORF">F8237_33025</name>
</gene>
<reference evidence="2" key="1">
    <citation type="submission" date="2019-10" db="EMBL/GenBank/DDBJ databases">
        <title>Complete Genome Sequence of Bradyrhizobium betae type strain PL7HG1T.</title>
        <authorList>
            <person name="Bromfield E.S.P."/>
            <person name="Cloutier S."/>
        </authorList>
    </citation>
    <scope>NUCLEOTIDE SEQUENCE [LARGE SCALE GENOMIC DNA]</scope>
    <source>
        <strain evidence="2">PL7HG1</strain>
    </source>
</reference>
<dbReference type="OrthoDB" id="7362737at2"/>
<accession>A0A5P6PG11</accession>
<evidence type="ECO:0000313" key="2">
    <source>
        <dbReference type="Proteomes" id="UP000325641"/>
    </source>
</evidence>
<protein>
    <submittedName>
        <fullName evidence="1">Uncharacterized protein</fullName>
    </submittedName>
</protein>
<organism evidence="1 2">
    <name type="scientific">Bradyrhizobium betae</name>
    <dbReference type="NCBI Taxonomy" id="244734"/>
    <lineage>
        <taxon>Bacteria</taxon>
        <taxon>Pseudomonadati</taxon>
        <taxon>Pseudomonadota</taxon>
        <taxon>Alphaproteobacteria</taxon>
        <taxon>Hyphomicrobiales</taxon>
        <taxon>Nitrobacteraceae</taxon>
        <taxon>Bradyrhizobium</taxon>
    </lineage>
</organism>
<sequence>MGDGLNEGIVGDTAKLMMHRLIVRMLRRDPSLVEKAKLAHERQASQFAGWPFVREWQELLALPPKELASKLISRDREMVRLRNTSPFWLAEGVDFGDYHARVRLRKAARRIVKRSLSAQPDFLVPGGP</sequence>
<evidence type="ECO:0000313" key="1">
    <source>
        <dbReference type="EMBL" id="QFI76804.1"/>
    </source>
</evidence>